<dbReference type="EMBL" id="MJBR01000001">
    <property type="protein sequence ID" value="OEY74086.1"/>
    <property type="molecule type" value="Genomic_DNA"/>
</dbReference>
<dbReference type="RefSeq" id="WP_070052741.1">
    <property type="nucleotide sequence ID" value="NZ_FVZF01000001.1"/>
</dbReference>
<accession>A0A2N0U5I8</accession>
<dbReference type="AlphaFoldDB" id="A0A2N0U5I8"/>
<dbReference type="Proteomes" id="UP000232533">
    <property type="component" value="Unassembled WGS sequence"/>
</dbReference>
<comment type="caution">
    <text evidence="2">The sequence shown here is derived from an EMBL/GenBank/DDBJ whole genome shotgun (WGS) entry which is preliminary data.</text>
</comment>
<name>A0A2N0U5I8_9FLAO</name>
<dbReference type="EMBL" id="LKTR01000001">
    <property type="protein sequence ID" value="PKD22287.1"/>
    <property type="molecule type" value="Genomic_DNA"/>
</dbReference>
<sequence>MTKVDKDEIKLWIRGNRFGSKQLYFPTTQGNGRYVAKDFFGPQQVLKENSKEPFQLMSVITPNRSEDGSGSYCRVAQSEINPEQFGKVFNIPHYFLIEIEFTE</sequence>
<dbReference type="OrthoDB" id="883791at2"/>
<keyword evidence="3" id="KW-1185">Reference proteome</keyword>
<reference evidence="1 3" key="2">
    <citation type="submission" date="2016-09" db="EMBL/GenBank/DDBJ databases">
        <title>Genome Sequence of Salegentibacter salarius,Isolated from a Marine Solar Saltern of the Yellow Sea in South Korea.</title>
        <authorList>
            <person name="Zheng Q."/>
            <person name="Liu Y."/>
        </authorList>
    </citation>
    <scope>NUCLEOTIDE SEQUENCE [LARGE SCALE GENOMIC DNA]</scope>
    <source>
        <strain evidence="1 3">KCTC 12974</strain>
    </source>
</reference>
<organism evidence="2 4">
    <name type="scientific">Salegentibacter salarius</name>
    <dbReference type="NCBI Taxonomy" id="435906"/>
    <lineage>
        <taxon>Bacteria</taxon>
        <taxon>Pseudomonadati</taxon>
        <taxon>Bacteroidota</taxon>
        <taxon>Flavobacteriia</taxon>
        <taxon>Flavobacteriales</taxon>
        <taxon>Flavobacteriaceae</taxon>
        <taxon>Salegentibacter</taxon>
    </lineage>
</organism>
<reference evidence="2 4" key="1">
    <citation type="submission" date="2015-10" db="EMBL/GenBank/DDBJ databases">
        <title>Draft genome sequence of Salegentibacter salinarum KCTC 12975.</title>
        <authorList>
            <person name="Lin W."/>
            <person name="Zheng Q."/>
        </authorList>
    </citation>
    <scope>NUCLEOTIDE SEQUENCE [LARGE SCALE GENOMIC DNA]</scope>
    <source>
        <strain evidence="2 4">KCTC 12974</strain>
    </source>
</reference>
<protein>
    <submittedName>
        <fullName evidence="2">Uncharacterized protein</fullName>
    </submittedName>
</protein>
<dbReference type="Proteomes" id="UP000176009">
    <property type="component" value="Unassembled WGS sequence"/>
</dbReference>
<evidence type="ECO:0000313" key="1">
    <source>
        <dbReference type="EMBL" id="OEY74086.1"/>
    </source>
</evidence>
<evidence type="ECO:0000313" key="2">
    <source>
        <dbReference type="EMBL" id="PKD22287.1"/>
    </source>
</evidence>
<gene>
    <name evidence="2" type="ORF">APR40_01250</name>
    <name evidence="1" type="ORF">BHS39_01250</name>
</gene>
<evidence type="ECO:0000313" key="4">
    <source>
        <dbReference type="Proteomes" id="UP000232533"/>
    </source>
</evidence>
<proteinExistence type="predicted"/>
<evidence type="ECO:0000313" key="3">
    <source>
        <dbReference type="Proteomes" id="UP000176009"/>
    </source>
</evidence>